<evidence type="ECO:0000313" key="1">
    <source>
        <dbReference type="EMBL" id="PTK42465.1"/>
    </source>
</evidence>
<proteinExistence type="predicted"/>
<organism evidence="1 2">
    <name type="scientific">Staphylococcus nepalensis</name>
    <dbReference type="NCBI Taxonomy" id="214473"/>
    <lineage>
        <taxon>Bacteria</taxon>
        <taxon>Bacillati</taxon>
        <taxon>Bacillota</taxon>
        <taxon>Bacilli</taxon>
        <taxon>Bacillales</taxon>
        <taxon>Staphylococcaceae</taxon>
        <taxon>Staphylococcus</taxon>
    </lineage>
</organism>
<comment type="caution">
    <text evidence="1">The sequence shown here is derived from an EMBL/GenBank/DDBJ whole genome shotgun (WGS) entry which is preliminary data.</text>
</comment>
<dbReference type="AlphaFoldDB" id="A0A2T4S576"/>
<feature type="non-terminal residue" evidence="1">
    <location>
        <position position="1"/>
    </location>
</feature>
<dbReference type="EMBL" id="PZHR01000811">
    <property type="protein sequence ID" value="PTK42465.1"/>
    <property type="molecule type" value="Genomic_DNA"/>
</dbReference>
<accession>A0A2T4S576</accession>
<evidence type="ECO:0000313" key="2">
    <source>
        <dbReference type="Proteomes" id="UP000240400"/>
    </source>
</evidence>
<protein>
    <submittedName>
        <fullName evidence="1">Primosomal protein N</fullName>
    </submittedName>
</protein>
<feature type="non-terminal residue" evidence="1">
    <location>
        <position position="159"/>
    </location>
</feature>
<dbReference type="Proteomes" id="UP000240400">
    <property type="component" value="Unassembled WGS sequence"/>
</dbReference>
<reference evidence="1 2" key="1">
    <citation type="journal article" date="2016" name="Front. Microbiol.">
        <title>Comprehensive Phylogenetic Analysis of Bovine Non-aureus Staphylococci Species Based on Whole-Genome Sequencing.</title>
        <authorList>
            <person name="Naushad S."/>
            <person name="Barkema H.W."/>
            <person name="Luby C."/>
            <person name="Condas L.A."/>
            <person name="Nobrega D.B."/>
            <person name="Carson D.A."/>
            <person name="De Buck J."/>
        </authorList>
    </citation>
    <scope>NUCLEOTIDE SEQUENCE [LARGE SCALE GENOMIC DNA]</scope>
    <source>
        <strain evidence="1 2">SNUC 4337</strain>
    </source>
</reference>
<sequence length="159" mass="18546">ARYTKVFEIVEDESIPDDILKRFNKEGHYAYKAAQQNGDLKHLVPLLEEGIVREETLLSQNTKKKTQRAIRIRDDHQPDEVLAMLERHPKQYDVYAYLLDAQNRDVPLKELEEVGLSASSAKTLERNGFVEKYDAIVERDPYASRVFEQEEKRQLTPSQ</sequence>
<name>A0A2T4S576_9STAP</name>
<gene>
    <name evidence="1" type="ORF">BUZ61_17380</name>
</gene>